<protein>
    <submittedName>
        <fullName evidence="1">Uncharacterized protein</fullName>
    </submittedName>
</protein>
<comment type="caution">
    <text evidence="1">The sequence shown here is derived from an EMBL/GenBank/DDBJ whole genome shotgun (WGS) entry which is preliminary data.</text>
</comment>
<reference evidence="1" key="1">
    <citation type="journal article" date="2020" name="Stud. Mycol.">
        <title>101 Dothideomycetes genomes: a test case for predicting lifestyles and emergence of pathogens.</title>
        <authorList>
            <person name="Haridas S."/>
            <person name="Albert R."/>
            <person name="Binder M."/>
            <person name="Bloem J."/>
            <person name="Labutti K."/>
            <person name="Salamov A."/>
            <person name="Andreopoulos B."/>
            <person name="Baker S."/>
            <person name="Barry K."/>
            <person name="Bills G."/>
            <person name="Bluhm B."/>
            <person name="Cannon C."/>
            <person name="Castanera R."/>
            <person name="Culley D."/>
            <person name="Daum C."/>
            <person name="Ezra D."/>
            <person name="Gonzalez J."/>
            <person name="Henrissat B."/>
            <person name="Kuo A."/>
            <person name="Liang C."/>
            <person name="Lipzen A."/>
            <person name="Lutzoni F."/>
            <person name="Magnuson J."/>
            <person name="Mondo S."/>
            <person name="Nolan M."/>
            <person name="Ohm R."/>
            <person name="Pangilinan J."/>
            <person name="Park H.-J."/>
            <person name="Ramirez L."/>
            <person name="Alfaro M."/>
            <person name="Sun H."/>
            <person name="Tritt A."/>
            <person name="Yoshinaga Y."/>
            <person name="Zwiers L.-H."/>
            <person name="Turgeon B."/>
            <person name="Goodwin S."/>
            <person name="Spatafora J."/>
            <person name="Crous P."/>
            <person name="Grigoriev I."/>
        </authorList>
    </citation>
    <scope>NUCLEOTIDE SEQUENCE</scope>
    <source>
        <strain evidence="1">ATCC 200398</strain>
    </source>
</reference>
<dbReference type="Proteomes" id="UP000799755">
    <property type="component" value="Unassembled WGS sequence"/>
</dbReference>
<dbReference type="EMBL" id="MU003517">
    <property type="protein sequence ID" value="KAF2468115.1"/>
    <property type="molecule type" value="Genomic_DNA"/>
</dbReference>
<organism evidence="1 2">
    <name type="scientific">Lindgomyces ingoldianus</name>
    <dbReference type="NCBI Taxonomy" id="673940"/>
    <lineage>
        <taxon>Eukaryota</taxon>
        <taxon>Fungi</taxon>
        <taxon>Dikarya</taxon>
        <taxon>Ascomycota</taxon>
        <taxon>Pezizomycotina</taxon>
        <taxon>Dothideomycetes</taxon>
        <taxon>Pleosporomycetidae</taxon>
        <taxon>Pleosporales</taxon>
        <taxon>Lindgomycetaceae</taxon>
        <taxon>Lindgomyces</taxon>
    </lineage>
</organism>
<evidence type="ECO:0000313" key="1">
    <source>
        <dbReference type="EMBL" id="KAF2468115.1"/>
    </source>
</evidence>
<sequence>MLCNVERCLGFAVTFQQNRSIMAISVGRQRLQIDPHRLLKRGSRETTAISRFEEYSNSWEAQRGGDGNRFEAVVPVRRSCVLRSHARNDDSSQQSADMSRDPSLWFVFVLLDADRDTAKHRAKWCRAPQLQRSNPAKSGQLCRLSGKSCVC</sequence>
<name>A0ACB6QNK3_9PLEO</name>
<accession>A0ACB6QNK3</accession>
<keyword evidence="2" id="KW-1185">Reference proteome</keyword>
<evidence type="ECO:0000313" key="2">
    <source>
        <dbReference type="Proteomes" id="UP000799755"/>
    </source>
</evidence>
<proteinExistence type="predicted"/>
<gene>
    <name evidence="1" type="ORF">BDR25DRAFT_57839</name>
</gene>